<name>A0A6P8HLD1_ACTTE</name>
<evidence type="ECO:0000256" key="1">
    <source>
        <dbReference type="SAM" id="MobiDB-lite"/>
    </source>
</evidence>
<dbReference type="OrthoDB" id="5962355at2759"/>
<dbReference type="KEGG" id="aten:116290516"/>
<evidence type="ECO:0000256" key="2">
    <source>
        <dbReference type="SAM" id="Phobius"/>
    </source>
</evidence>
<feature type="transmembrane region" description="Helical" evidence="2">
    <location>
        <begin position="154"/>
        <end position="171"/>
    </location>
</feature>
<evidence type="ECO:0000313" key="3">
    <source>
        <dbReference type="Proteomes" id="UP000515163"/>
    </source>
</evidence>
<proteinExistence type="predicted"/>
<dbReference type="InParanoid" id="A0A6P8HLD1"/>
<protein>
    <submittedName>
        <fullName evidence="4">Uncharacterized protein LOC116290516</fullName>
    </submittedName>
</protein>
<keyword evidence="2" id="KW-1133">Transmembrane helix</keyword>
<feature type="transmembrane region" description="Helical" evidence="2">
    <location>
        <begin position="183"/>
        <end position="207"/>
    </location>
</feature>
<accession>A0A6P8HLD1</accession>
<dbReference type="RefSeq" id="XP_031553420.1">
    <property type="nucleotide sequence ID" value="XM_031697560.1"/>
</dbReference>
<feature type="transmembrane region" description="Helical" evidence="2">
    <location>
        <begin position="228"/>
        <end position="250"/>
    </location>
</feature>
<organism evidence="3 4">
    <name type="scientific">Actinia tenebrosa</name>
    <name type="common">Australian red waratah sea anemone</name>
    <dbReference type="NCBI Taxonomy" id="6105"/>
    <lineage>
        <taxon>Eukaryota</taxon>
        <taxon>Metazoa</taxon>
        <taxon>Cnidaria</taxon>
        <taxon>Anthozoa</taxon>
        <taxon>Hexacorallia</taxon>
        <taxon>Actiniaria</taxon>
        <taxon>Actiniidae</taxon>
        <taxon>Actinia</taxon>
    </lineage>
</organism>
<reference evidence="4" key="1">
    <citation type="submission" date="2025-08" db="UniProtKB">
        <authorList>
            <consortium name="RefSeq"/>
        </authorList>
    </citation>
    <scope>IDENTIFICATION</scope>
    <source>
        <tissue evidence="4">Tentacle</tissue>
    </source>
</reference>
<feature type="region of interest" description="Disordered" evidence="1">
    <location>
        <begin position="308"/>
        <end position="347"/>
    </location>
</feature>
<feature type="transmembrane region" description="Helical" evidence="2">
    <location>
        <begin position="113"/>
        <end position="134"/>
    </location>
</feature>
<dbReference type="Proteomes" id="UP000515163">
    <property type="component" value="Unplaced"/>
</dbReference>
<dbReference type="GeneID" id="116290516"/>
<keyword evidence="2" id="KW-0472">Membrane</keyword>
<feature type="transmembrane region" description="Helical" evidence="2">
    <location>
        <begin position="65"/>
        <end position="87"/>
    </location>
</feature>
<keyword evidence="2" id="KW-0812">Transmembrane</keyword>
<sequence length="347" mass="39762">MGDQEPAAPQQEAVRQEVEHNIAVQCPVAVQQPGDAQPSNPEQNQAAATDEMGLWERLRAMRDGIMWVVIFSFVVGRLVFLIMYIVWFHDCFFREFKMGAACKDFTLYPEPKMISTVWLIIVSITSVCLINFVWQWHGSSPLKSIFRHLYRKKYFCKLCVITILVISYDSLTIRAREFEVKTIALYCAYILEHITSAALMFTLNFVPEFVKNDVLQRNPKYYGYKLTLLLYSIENYVLYALGTVVAAYKLVSVPTTCSPTPEIQNNTDCYDVLAVTMLFLLVSVLAIRLTVGEFFLTKFFEEDVNVLDPPSQAPPNLPNSPVTQRKEEEKEKRTGTEETILEKDNQS</sequence>
<keyword evidence="3" id="KW-1185">Reference proteome</keyword>
<gene>
    <name evidence="4" type="primary">LOC116290516</name>
</gene>
<feature type="compositionally biased region" description="Basic and acidic residues" evidence="1">
    <location>
        <begin position="324"/>
        <end position="347"/>
    </location>
</feature>
<dbReference type="AlphaFoldDB" id="A0A6P8HLD1"/>
<evidence type="ECO:0000313" key="4">
    <source>
        <dbReference type="RefSeq" id="XP_031553420.1"/>
    </source>
</evidence>
<feature type="transmembrane region" description="Helical" evidence="2">
    <location>
        <begin position="270"/>
        <end position="291"/>
    </location>
</feature>